<dbReference type="SUPFAM" id="SSF54001">
    <property type="entry name" value="Cysteine proteinases"/>
    <property type="match status" value="1"/>
</dbReference>
<dbReference type="GO" id="GO:0005634">
    <property type="term" value="C:nucleus"/>
    <property type="evidence" value="ECO:0007669"/>
    <property type="project" value="TreeGrafter"/>
</dbReference>
<evidence type="ECO:0000313" key="4">
    <source>
        <dbReference type="EMBL" id="CAI2382311.1"/>
    </source>
</evidence>
<accession>A0AAD2D7F0</accession>
<reference evidence="4" key="1">
    <citation type="submission" date="2023-07" db="EMBL/GenBank/DDBJ databases">
        <authorList>
            <consortium name="AG Swart"/>
            <person name="Singh M."/>
            <person name="Singh A."/>
            <person name="Seah K."/>
            <person name="Emmerich C."/>
        </authorList>
    </citation>
    <scope>NUCLEOTIDE SEQUENCE</scope>
    <source>
        <strain evidence="4">DP1</strain>
    </source>
</reference>
<dbReference type="InterPro" id="IPR011992">
    <property type="entry name" value="EF-hand-dom_pair"/>
</dbReference>
<feature type="region of interest" description="Disordered" evidence="2">
    <location>
        <begin position="1573"/>
        <end position="1595"/>
    </location>
</feature>
<feature type="compositionally biased region" description="Basic and acidic residues" evidence="2">
    <location>
        <begin position="1578"/>
        <end position="1595"/>
    </location>
</feature>
<keyword evidence="1" id="KW-0175">Coiled coil</keyword>
<feature type="domain" description="USP" evidence="3">
    <location>
        <begin position="2079"/>
        <end position="2451"/>
    </location>
</feature>
<proteinExistence type="predicted"/>
<organism evidence="4 5">
    <name type="scientific">Euplotes crassus</name>
    <dbReference type="NCBI Taxonomy" id="5936"/>
    <lineage>
        <taxon>Eukaryota</taxon>
        <taxon>Sar</taxon>
        <taxon>Alveolata</taxon>
        <taxon>Ciliophora</taxon>
        <taxon>Intramacronucleata</taxon>
        <taxon>Spirotrichea</taxon>
        <taxon>Hypotrichia</taxon>
        <taxon>Euplotida</taxon>
        <taxon>Euplotidae</taxon>
        <taxon>Moneuplotes</taxon>
    </lineage>
</organism>
<feature type="region of interest" description="Disordered" evidence="2">
    <location>
        <begin position="133"/>
        <end position="196"/>
    </location>
</feature>
<feature type="compositionally biased region" description="Basic and acidic residues" evidence="2">
    <location>
        <begin position="133"/>
        <end position="171"/>
    </location>
</feature>
<feature type="region of interest" description="Disordered" evidence="2">
    <location>
        <begin position="3214"/>
        <end position="3268"/>
    </location>
</feature>
<feature type="compositionally biased region" description="Basic and acidic residues" evidence="2">
    <location>
        <begin position="3098"/>
        <end position="3110"/>
    </location>
</feature>
<feature type="compositionally biased region" description="Basic and acidic residues" evidence="2">
    <location>
        <begin position="217"/>
        <end position="227"/>
    </location>
</feature>
<name>A0AAD2D7F0_EUPCR</name>
<dbReference type="InterPro" id="IPR001394">
    <property type="entry name" value="Peptidase_C19_UCH"/>
</dbReference>
<keyword evidence="5" id="KW-1185">Reference proteome</keyword>
<feature type="compositionally biased region" description="Low complexity" evidence="2">
    <location>
        <begin position="3419"/>
        <end position="3434"/>
    </location>
</feature>
<sequence length="3479" mass="403412">MEGEDKEFTELKERVNKTLEERYPNWKEPIEELKAMDQYLTTCAEHDYPSEGAKEEEKDMLDPKIYKGICNKLSKINIYVKEEVIPEIIQVFKTLLGIFNSEISSGRCHPEIMEASEVLFKVNESFFRSHRIEAPEKKTKKSEKESEEKDTKDDTDKKEDKEQTGETEDVKNWGAPDDSPEKTNNNADLLGLNSDDPEIAGHEAAIAKQNQDEMAAEDTKAGEKTETPDGDGDTEELDKTGNQADDEYEDQSKYFEDGAYNNADTTFTPDKKYDYEYDDNLLCMIYTGPEFELGELVDALKTEQEVTTQTLTCWEQAKVVEDNPNYYVIQFIRDYPNFKTIQKDVFRTMMFKYETHTRHNHWRYWAPERKLNLMVEVYHQDRWQLAKIMSTCDSINGEVDMANLVTFPDPDNVIDMSKSDFPQYPIRSPRIRLPNGQVRYLGHAPDHGTTAGTETYPTNVGTYGGSNSTNSDGKTSIHVLLCQEFVRIGTHQAIVERISNKENPLPIEQVVAFLNILVVIIVYIREHTDYDSELQSFNQIVLATLEDYVENDLILPSIKEFKHEYFKAINQAIVKFRLGNEFNQRMATLIIECAKRCLNSAYLSVRVQGCKEIESRCSTAHRSNTSHLSKDELAEWLSKNQIIKSIFGANHHSELIKRSEYMLKILSRSKIGISEEEIKLIWNLTKRDKQTKKEIYTILGKVGDLINDEAKVFIFDRLKEYDNFLIDDINFLYSFKKNTDFQLECTWKILNNSSSYEQEVVQSAFSKLEDMMKFSSMEKKLDYINKSIAKLASGDMSLVLIRILKATLKNINLATARVQNMGDQFETAKDELLLKFYENFNTYCETVEEICVKDDRRRFNAAYECFVDTFNHEEHLKEKLAFISELYKLYKITITKEHIDLLWKCLSMTRIRLNIELYFKWLNDQIEAYNSDKFSFLTGEIIEYFFTERILNEQNNYSLMETEGFALFKSLFKLVNEKYHKLQILNATRGKTKHQTIITNGATITSTTYGNVSQKKEFIIYVHPDQLLGINIVWRIMMECNNIAVTADCMIFIGNLYSNISDSIEDQRMSIEEDLVKISFQQINELEKKINQPIPESYGEAQIAHWNMQKDNLQKQIERNFMHIKSFMNNSEVCGLDGFVSFDPGYKISFTVLNKISWGKGCHTKKGVPTKFRFYVFQNITLWDLKRYIIDKLKMDQKTLKIEKIGIHSKEFKDSENSRTLKQLGIEDDDKLSVTAKVSANTFDHLSLMFSDGTLTPEASRMFEEVFNLYTTEEGVMNREGAANFLKLCTNQNTKLDDPRVNRLFDSYNQAKDERLTCDEFKQFYIDSIKSKEQTVWSNIRAWSYKTDLKHGTERSERERSTLLRYKIPQNEEDFNSILNLLENENNEIAGSAWRFLSELCLNPEVIEKIITLDLFEDLENKWLESSNPYKLIYVLRIIHFFLHYELNAQAEVRVMFKDEDNTSDKDLNVVGSSILKPVGSGIPPPEPAVPVGIPPESNALSSEGKAHNIVSASANAPPPPPPPCGPNLPTINVQGPEEKKVQFNEEPEEYNVNVYPPGGEVVEDYQMEVEENIQTDTKPDSKVESSSSKPDEIKEENYTDHMTLPVMEIAEKYKEHMANWVSKFIEKGGYDYVCDLYLSDDSPISVKLNNISIMTEEEKSCSRLLLEIIGVFNIVAAYVNDETIPKDLESQKALDHAQQESDYYNIDEDEVMDADQPKKMRTTSSANKEIDEIILIKAKISLYHEISSPTFCKSITPKFAKRIIEKFNYEKFVKRTLKTLNEILSTRNLSQMDKDIINQNMKVTQNLFLYDERSLSILYNFKDEESNTDLKDFIIRGMTFSTDQEIKSIFMNTLWFICQKIMHTEKERLPLMVILEILKEHFFSNIKDSVRYYGYEEFYNGFCNLLREYFKVRKTPNKKFENILDPRIFLRQLVLVLKDYQTKEKRNTILEDHNLIGMFDIMSCILSEMPELVEPFALEFGLLDELWKNCLFQETVEAPKIDYTTQIEQNNSELHTNKCNTRTSRARAFSLLTLLTTNSAKVRESVYTDCLYKMVSCLERPENFATKSESEARLYSYAGLKNQGATCYMNSMVQQLYMIPAFKYLFLAVDDGKDENYDTNNIEDEKSLYHNKKIDDNLLHQFQNTLAFLELTERQYYNALGLCFAMKDYSGMPTNCSMQQDSQEFLNLCFDRLENLLKPTPQQYVIQDIFGAKQCTHMTCDSCDYVKSRIEDYYILSVPVKGFKSLEESFNSYTDGEIISDFTCDNCEQKVDIKKNCSLINMPNILMIHLQKIHFNVETLMNEKVGDKYEFPTHLDMKNYMINSIAEKHGIKDPELHKYAENNSKNFEYRLVGVIIHQGVADGGHYYSLICTDSNIHDPKLKEWLPTENMKWTEFNDTDTRDYNFRSNFQDDCFGGKSNSYGPALPSEFQSWGGAGASSKSAYVLIYQKREFNDIRLQLDIETVRSQGKTPAEQKKIFEDEKDSYLRSIYSSYNHSKKEEEKEEDIEEDPQVLEDRFMSSLECGDIAVPRDIFPYLVIPNRISVYLSKEEKEDRRFMSVKYDKEKKECVLPIKFMDVYKFIPYKIYKNIWNDNNVFSSERQINNINFLQFFKNTIIEEKIIEQQDNQEKLSLLYDLCVKMIFDMLVYAFNNESIIAVSEVFTQILQLSKDSIVKFSDFIMEDNGSEFIRILFKCGESAVRESVSKILSTAINRMFDDIELIEKAEQFMTFMINSIHTQASANWTKFEQFFNFIHKVAIGGEPQLQYMKKHHVETLLADFFLAERSPIRPKEEKRMCMGNSYSKPMYDSLVQTICYLSRHTDPREEGQEKMPSTIMDGEIFAPGENEKTVIVNKHFGTKAIKDAFEAESVGKLIAHWSYENEENSAIFAGVFLKGINETEYEEVAPFLTAMHHFLALEDSIQDKRYEWLLGTPMLLDGSTIRVSPPEFPKIGIPAIQALSEEIYYYPSTLRSPDSIEESILSLIFRSKKRFESYTLFCIKELLVLGEKTMRYVHNMPPPTYQYARYTDWIFQFVNDKLKSKAKSNDQHRELLLEVKEMLDKYQEDSKLYEDQIKEDHKAKYHLSDEDMIVDPSTQKSEQTEDSKEEKIETGDDQDEEKPVYSAFPKPYLIRKVLKEQEILVKSTDDLRIVLSELECEWTWAKPMGTTIKTAPFLDYYLQRKKNISLWNKKVTVNKSGLNNTDINEPAVDIKDPIFSKKKDMEDEPEKTTLVPIGEEEEDATEQRHPGGNNQEVNEDNNEDDDEDDDEVNASLNDRVRDFDVEAVHEQELQEMNNPVVEDEPIPELAENIQDNQEDEGQDTEEMVEDNPNGPHFEKSPVVMRLAVYNFGAHKAKLEIQLKTETDAPNIYVPLDKIKTDVYSSKNKAVCYFHKIHPEIPFGEISFEYVEIDKKEPEEKPAAADQQTGTAVGTGTTGESTNIGVENEFDGYQDEISCSACTLLNPLSAHKCSICGATLPHRA</sequence>
<dbReference type="InterPro" id="IPR018200">
    <property type="entry name" value="USP_CS"/>
</dbReference>
<dbReference type="Proteomes" id="UP001295684">
    <property type="component" value="Unassembled WGS sequence"/>
</dbReference>
<dbReference type="PANTHER" id="PTHR24006">
    <property type="entry name" value="UBIQUITIN CARBOXYL-TERMINAL HYDROLASE"/>
    <property type="match status" value="1"/>
</dbReference>
<dbReference type="PANTHER" id="PTHR24006:SF827">
    <property type="entry name" value="UBIQUITIN CARBOXYL-TERMINAL HYDROLASE 34"/>
    <property type="match status" value="1"/>
</dbReference>
<evidence type="ECO:0000256" key="1">
    <source>
        <dbReference type="SAM" id="Coils"/>
    </source>
</evidence>
<dbReference type="PROSITE" id="PS00972">
    <property type="entry name" value="USP_1"/>
    <property type="match status" value="1"/>
</dbReference>
<feature type="region of interest" description="Disordered" evidence="2">
    <location>
        <begin position="209"/>
        <end position="247"/>
    </location>
</feature>
<gene>
    <name evidence="4" type="ORF">ECRASSUSDP1_LOCUS23781</name>
</gene>
<evidence type="ECO:0000259" key="3">
    <source>
        <dbReference type="PROSITE" id="PS50235"/>
    </source>
</evidence>
<comment type="caution">
    <text evidence="4">The sequence shown here is derived from an EMBL/GenBank/DDBJ whole genome shotgun (WGS) entry which is preliminary data.</text>
</comment>
<dbReference type="GO" id="GO:0016579">
    <property type="term" value="P:protein deubiquitination"/>
    <property type="evidence" value="ECO:0007669"/>
    <property type="project" value="InterPro"/>
</dbReference>
<feature type="coiled-coil region" evidence="1">
    <location>
        <begin position="3045"/>
        <end position="3072"/>
    </location>
</feature>
<feature type="region of interest" description="Disordered" evidence="2">
    <location>
        <begin position="3313"/>
        <end position="3333"/>
    </location>
</feature>
<dbReference type="PROSITE" id="PS00973">
    <property type="entry name" value="USP_2"/>
    <property type="match status" value="1"/>
</dbReference>
<evidence type="ECO:0000256" key="2">
    <source>
        <dbReference type="SAM" id="MobiDB-lite"/>
    </source>
</evidence>
<dbReference type="GO" id="GO:0004843">
    <property type="term" value="F:cysteine-type deubiquitinase activity"/>
    <property type="evidence" value="ECO:0007669"/>
    <property type="project" value="InterPro"/>
</dbReference>
<dbReference type="InterPro" id="IPR038765">
    <property type="entry name" value="Papain-like_cys_pep_sf"/>
</dbReference>
<feature type="region of interest" description="Disordered" evidence="2">
    <location>
        <begin position="3089"/>
        <end position="3119"/>
    </location>
</feature>
<evidence type="ECO:0000313" key="5">
    <source>
        <dbReference type="Proteomes" id="UP001295684"/>
    </source>
</evidence>
<dbReference type="PROSITE" id="PS50235">
    <property type="entry name" value="USP_3"/>
    <property type="match status" value="1"/>
</dbReference>
<dbReference type="Gene3D" id="3.90.70.10">
    <property type="entry name" value="Cysteine proteinases"/>
    <property type="match status" value="1"/>
</dbReference>
<dbReference type="GO" id="GO:0005829">
    <property type="term" value="C:cytosol"/>
    <property type="evidence" value="ECO:0007669"/>
    <property type="project" value="TreeGrafter"/>
</dbReference>
<dbReference type="EMBL" id="CAMPGE010024477">
    <property type="protein sequence ID" value="CAI2382311.1"/>
    <property type="molecule type" value="Genomic_DNA"/>
</dbReference>
<feature type="region of interest" description="Disordered" evidence="2">
    <location>
        <begin position="3412"/>
        <end position="3439"/>
    </location>
</feature>
<feature type="compositionally biased region" description="Acidic residues" evidence="2">
    <location>
        <begin position="3313"/>
        <end position="3325"/>
    </location>
</feature>
<dbReference type="InterPro" id="IPR050164">
    <property type="entry name" value="Peptidase_C19"/>
</dbReference>
<dbReference type="InterPro" id="IPR028889">
    <property type="entry name" value="USP"/>
</dbReference>
<dbReference type="SUPFAM" id="SSF47473">
    <property type="entry name" value="EF-hand"/>
    <property type="match status" value="1"/>
</dbReference>
<protein>
    <recommendedName>
        <fullName evidence="3">USP domain-containing protein</fullName>
    </recommendedName>
</protein>
<feature type="compositionally biased region" description="Acidic residues" evidence="2">
    <location>
        <begin position="3253"/>
        <end position="3268"/>
    </location>
</feature>
<dbReference type="Pfam" id="PF00443">
    <property type="entry name" value="UCH"/>
    <property type="match status" value="1"/>
</dbReference>